<comment type="similarity">
    <text evidence="1 11">Belongs to the DnaX/STICHEL family.</text>
</comment>
<dbReference type="GO" id="GO:0006261">
    <property type="term" value="P:DNA-templated DNA replication"/>
    <property type="evidence" value="ECO:0007669"/>
    <property type="project" value="TreeGrafter"/>
</dbReference>
<dbReference type="PANTHER" id="PTHR11669:SF0">
    <property type="entry name" value="PROTEIN STICHEL-LIKE 2"/>
    <property type="match status" value="1"/>
</dbReference>
<evidence type="ECO:0000313" key="15">
    <source>
        <dbReference type="Proteomes" id="UP000033664"/>
    </source>
</evidence>
<accession>A0A0F4Q2D7</accession>
<evidence type="ECO:0000256" key="2">
    <source>
        <dbReference type="ARBA" id="ARBA00022679"/>
    </source>
</evidence>
<dbReference type="NCBIfam" id="NF005942">
    <property type="entry name" value="PRK07994.1"/>
    <property type="match status" value="1"/>
</dbReference>
<dbReference type="GO" id="GO:0009360">
    <property type="term" value="C:DNA polymerase III complex"/>
    <property type="evidence" value="ECO:0007669"/>
    <property type="project" value="InterPro"/>
</dbReference>
<dbReference type="InterPro" id="IPR012763">
    <property type="entry name" value="DNA_pol_III_sug/sutau_N"/>
</dbReference>
<dbReference type="CDD" id="cd00009">
    <property type="entry name" value="AAA"/>
    <property type="match status" value="1"/>
</dbReference>
<dbReference type="Pfam" id="PF12169">
    <property type="entry name" value="DNA_pol3_gamma3"/>
    <property type="match status" value="1"/>
</dbReference>
<evidence type="ECO:0000256" key="5">
    <source>
        <dbReference type="ARBA" id="ARBA00022723"/>
    </source>
</evidence>
<feature type="compositionally biased region" description="Low complexity" evidence="12">
    <location>
        <begin position="443"/>
        <end position="455"/>
    </location>
</feature>
<protein>
    <recommendedName>
        <fullName evidence="11">DNA polymerase III subunit gamma/tau</fullName>
        <ecNumber evidence="11">2.7.7.7</ecNumber>
    </recommendedName>
</protein>
<dbReference type="Proteomes" id="UP000033664">
    <property type="component" value="Unassembled WGS sequence"/>
</dbReference>
<dbReference type="GO" id="GO:0046872">
    <property type="term" value="F:metal ion binding"/>
    <property type="evidence" value="ECO:0007669"/>
    <property type="project" value="UniProtKB-KW"/>
</dbReference>
<evidence type="ECO:0000256" key="7">
    <source>
        <dbReference type="ARBA" id="ARBA00022833"/>
    </source>
</evidence>
<sequence>MSYQVLARKWRPQTFHQLVGQDHVKQALVNALNEQRLHHAYLFTGTRGVGKTTIARIFAKSLNCEQGISAQPCGQCSTCLDIEAGKYIDLIEIDAASRTKVEDTREILDNVQYAPTRGQFKVYLIDEVHMLSKHSFNALLKTLEEPPEHVKFLLATTDPQKLPVTILSRCLQFNLSALSVQQISTQLAHVLSQEQLDFEQPALAVLAKAADGSMRDALSLTDQAIAQTNGQLHEGPIKDMLGLMDVRYAQQLLSAVLLGDGDELIQQIRNLAQHNPNYIAVLDDLLNLTHSVQLTQLVPSAALLNDRDSDYITEVANTADTQHIHLIYQLLLAGKRDLQWASSAQVGFEMLMLRLLAFEPQYGTSTTSTAQQTPPRGDNEEKTANLRAMLARNKAGLENTAQPQPQPQPQEPRAAAQQSTSASEPQRAEPAMGTEPAPAQSVANGGDNQGANAANSQYEADSQDEQHHEAMAAQQFEQVMQQAHEQGYQPHTENAQTAVTSEQGAEVAANAGAEQGPAPASPAQQLDQLQDEAQSAIARILKNRKLGTSSRPVQEDDSAKKAEARTKRATAVSTASQETANAVPPVKTKVQRQQSPAQRLMDKHQPDPQKLAPELVEQLEAPATPRKESQQEQVAIAAPEGFESSVSDVKFAHQQDDWAHIIESMGLGGRIRQFALHSRYQKQGTELTLHVEQSQRHLDSSALRERLQQGLAEHFKEPLNVQIEFVDELQQTPFLIQQSIDGQRYQQAVAAVKADEHVQQMMTQFSATLDENSVQAL</sequence>
<comment type="subunit">
    <text evidence="11">DNA polymerase III contains a core (composed of alpha, epsilon and theta chains) that associates with a tau subunit. This core dimerizes to form the POLIII' complex. PolIII' associates with the gamma complex (composed of gamma, delta, delta', psi and chi chains) and with the beta chain to form the complete DNA polymerase III complex.</text>
</comment>
<feature type="region of interest" description="Disordered" evidence="12">
    <location>
        <begin position="398"/>
        <end position="469"/>
    </location>
</feature>
<keyword evidence="8 11" id="KW-0067">ATP-binding</keyword>
<feature type="compositionally biased region" description="Polar residues" evidence="12">
    <location>
        <begin position="481"/>
        <end position="503"/>
    </location>
</feature>
<dbReference type="CDD" id="cd18137">
    <property type="entry name" value="HLD_clamp_pol_III_gamma_tau"/>
    <property type="match status" value="1"/>
</dbReference>
<evidence type="ECO:0000256" key="9">
    <source>
        <dbReference type="ARBA" id="ARBA00022932"/>
    </source>
</evidence>
<dbReference type="InterPro" id="IPR050238">
    <property type="entry name" value="DNA_Rep/Repair_Clamp_Loader"/>
</dbReference>
<evidence type="ECO:0000256" key="6">
    <source>
        <dbReference type="ARBA" id="ARBA00022741"/>
    </source>
</evidence>
<dbReference type="FunFam" id="1.10.8.60:FF:000013">
    <property type="entry name" value="DNA polymerase III subunit gamma/tau"/>
    <property type="match status" value="1"/>
</dbReference>
<dbReference type="SUPFAM" id="SSF48019">
    <property type="entry name" value="post-AAA+ oligomerization domain-like"/>
    <property type="match status" value="1"/>
</dbReference>
<evidence type="ECO:0000256" key="11">
    <source>
        <dbReference type="RuleBase" id="RU364063"/>
    </source>
</evidence>
<keyword evidence="7" id="KW-0862">Zinc</keyword>
<comment type="catalytic activity">
    <reaction evidence="10 11">
        <text>DNA(n) + a 2'-deoxyribonucleoside 5'-triphosphate = DNA(n+1) + diphosphate</text>
        <dbReference type="Rhea" id="RHEA:22508"/>
        <dbReference type="Rhea" id="RHEA-COMP:17339"/>
        <dbReference type="Rhea" id="RHEA-COMP:17340"/>
        <dbReference type="ChEBI" id="CHEBI:33019"/>
        <dbReference type="ChEBI" id="CHEBI:61560"/>
        <dbReference type="ChEBI" id="CHEBI:173112"/>
        <dbReference type="EC" id="2.7.7.7"/>
    </reaction>
</comment>
<feature type="domain" description="AAA+ ATPase" evidence="13">
    <location>
        <begin position="37"/>
        <end position="178"/>
    </location>
</feature>
<dbReference type="InterPro" id="IPR003593">
    <property type="entry name" value="AAA+_ATPase"/>
</dbReference>
<name>A0A0F4Q2D7_9GAMM</name>
<keyword evidence="3 11" id="KW-0548">Nucleotidyltransferase</keyword>
<comment type="caution">
    <text evidence="14">The sequence shown here is derived from an EMBL/GenBank/DDBJ whole genome shotgun (WGS) entry which is preliminary data.</text>
</comment>
<reference evidence="14 15" key="1">
    <citation type="journal article" date="2015" name="BMC Genomics">
        <title>Genome mining reveals unlocked bioactive potential of marine Gram-negative bacteria.</title>
        <authorList>
            <person name="Machado H."/>
            <person name="Sonnenschein E.C."/>
            <person name="Melchiorsen J."/>
            <person name="Gram L."/>
        </authorList>
    </citation>
    <scope>NUCLEOTIDE SEQUENCE [LARGE SCALE GENOMIC DNA]</scope>
    <source>
        <strain evidence="14 15">S3137</strain>
    </source>
</reference>
<dbReference type="FunFam" id="3.40.50.300:FF:000014">
    <property type="entry name" value="DNA polymerase III subunit gamma/tau"/>
    <property type="match status" value="1"/>
</dbReference>
<evidence type="ECO:0000256" key="10">
    <source>
        <dbReference type="ARBA" id="ARBA00049244"/>
    </source>
</evidence>
<evidence type="ECO:0000259" key="13">
    <source>
        <dbReference type="SMART" id="SM00382"/>
    </source>
</evidence>
<dbReference type="NCBIfam" id="NF004046">
    <property type="entry name" value="PRK05563.1"/>
    <property type="match status" value="1"/>
</dbReference>
<feature type="region of interest" description="Disordered" evidence="12">
    <location>
        <begin position="542"/>
        <end position="608"/>
    </location>
</feature>
<dbReference type="GeneID" id="58227878"/>
<dbReference type="InterPro" id="IPR045085">
    <property type="entry name" value="HLD_clamp_pol_III_gamma_tau"/>
</dbReference>
<dbReference type="RefSeq" id="WP_045978109.1">
    <property type="nucleotide sequence ID" value="NZ_JXXY01000001.1"/>
</dbReference>
<dbReference type="Pfam" id="PF13177">
    <property type="entry name" value="DNA_pol3_delta2"/>
    <property type="match status" value="1"/>
</dbReference>
<feature type="compositionally biased region" description="Basic and acidic residues" evidence="12">
    <location>
        <begin position="553"/>
        <end position="566"/>
    </location>
</feature>
<dbReference type="Gene3D" id="3.30.300.150">
    <property type="entry name" value="DNA polymerase III, tau subunit, domain V"/>
    <property type="match status" value="1"/>
</dbReference>
<proteinExistence type="inferred from homology"/>
<dbReference type="Gene3D" id="3.40.50.300">
    <property type="entry name" value="P-loop containing nucleotide triphosphate hydrolases"/>
    <property type="match status" value="1"/>
</dbReference>
<dbReference type="eggNOG" id="COG2812">
    <property type="taxonomic scope" value="Bacteria"/>
</dbReference>
<dbReference type="Gene3D" id="1.20.272.10">
    <property type="match status" value="1"/>
</dbReference>
<dbReference type="InterPro" id="IPR021029">
    <property type="entry name" value="DNA_pol_III_tau_dom-5"/>
</dbReference>
<dbReference type="Pfam" id="PF22608">
    <property type="entry name" value="DNAX_ATPase_lid"/>
    <property type="match status" value="1"/>
</dbReference>
<dbReference type="Pfam" id="PF12170">
    <property type="entry name" value="DNA_pol3_tau_5"/>
    <property type="match status" value="1"/>
</dbReference>
<dbReference type="GO" id="GO:0003887">
    <property type="term" value="F:DNA-directed DNA polymerase activity"/>
    <property type="evidence" value="ECO:0007669"/>
    <property type="project" value="UniProtKB-KW"/>
</dbReference>
<keyword evidence="4 11" id="KW-0235">DNA replication</keyword>
<evidence type="ECO:0000256" key="4">
    <source>
        <dbReference type="ARBA" id="ARBA00022705"/>
    </source>
</evidence>
<dbReference type="InterPro" id="IPR038249">
    <property type="entry name" value="PolIII_tau_V_sf"/>
</dbReference>
<evidence type="ECO:0000256" key="1">
    <source>
        <dbReference type="ARBA" id="ARBA00006360"/>
    </source>
</evidence>
<dbReference type="GO" id="GO:0005524">
    <property type="term" value="F:ATP binding"/>
    <property type="evidence" value="ECO:0007669"/>
    <property type="project" value="UniProtKB-KW"/>
</dbReference>
<comment type="function">
    <text evidence="11">DNA polymerase III is a complex, multichain enzyme responsible for most of the replicative synthesis in bacteria. This DNA polymerase also exhibits 3' to 5' exonuclease activity.</text>
</comment>
<dbReference type="PATRIC" id="fig|151081.8.peg.83"/>
<evidence type="ECO:0000313" key="14">
    <source>
        <dbReference type="EMBL" id="KJZ01224.1"/>
    </source>
</evidence>
<dbReference type="InterPro" id="IPR008921">
    <property type="entry name" value="DNA_pol3_clamp-load_cplx_C"/>
</dbReference>
<keyword evidence="6 11" id="KW-0547">Nucleotide-binding</keyword>
<dbReference type="GO" id="GO:0003677">
    <property type="term" value="F:DNA binding"/>
    <property type="evidence" value="ECO:0007669"/>
    <property type="project" value="InterPro"/>
</dbReference>
<dbReference type="EMBL" id="JXXZ01000004">
    <property type="protein sequence ID" value="KJZ01224.1"/>
    <property type="molecule type" value="Genomic_DNA"/>
</dbReference>
<dbReference type="AlphaFoldDB" id="A0A0F4Q2D7"/>
<evidence type="ECO:0000256" key="12">
    <source>
        <dbReference type="SAM" id="MobiDB-lite"/>
    </source>
</evidence>
<keyword evidence="2 11" id="KW-0808">Transferase</keyword>
<organism evidence="14 15">
    <name type="scientific">Pseudoalteromonas ruthenica</name>
    <dbReference type="NCBI Taxonomy" id="151081"/>
    <lineage>
        <taxon>Bacteria</taxon>
        <taxon>Pseudomonadati</taxon>
        <taxon>Pseudomonadota</taxon>
        <taxon>Gammaproteobacteria</taxon>
        <taxon>Alteromonadales</taxon>
        <taxon>Pseudoalteromonadaceae</taxon>
        <taxon>Pseudoalteromonas</taxon>
    </lineage>
</organism>
<evidence type="ECO:0000256" key="3">
    <source>
        <dbReference type="ARBA" id="ARBA00022695"/>
    </source>
</evidence>
<feature type="region of interest" description="Disordered" evidence="12">
    <location>
        <begin position="481"/>
        <end position="530"/>
    </location>
</feature>
<keyword evidence="9 11" id="KW-0239">DNA-directed DNA polymerase</keyword>
<dbReference type="InterPro" id="IPR027417">
    <property type="entry name" value="P-loop_NTPase"/>
</dbReference>
<dbReference type="SUPFAM" id="SSF52540">
    <property type="entry name" value="P-loop containing nucleoside triphosphate hydrolases"/>
    <property type="match status" value="1"/>
</dbReference>
<dbReference type="SMART" id="SM00382">
    <property type="entry name" value="AAA"/>
    <property type="match status" value="1"/>
</dbReference>
<dbReference type="EC" id="2.7.7.7" evidence="11"/>
<dbReference type="NCBIfam" id="TIGR02397">
    <property type="entry name" value="dnaX_nterm"/>
    <property type="match status" value="1"/>
</dbReference>
<keyword evidence="5" id="KW-0479">Metal-binding</keyword>
<gene>
    <name evidence="11" type="primary">dnaX</name>
    <name evidence="14" type="ORF">TW72_05165</name>
</gene>
<dbReference type="Gene3D" id="1.10.8.60">
    <property type="match status" value="1"/>
</dbReference>
<dbReference type="OrthoDB" id="9810148at2"/>
<dbReference type="FunFam" id="1.20.272.10:FF:000003">
    <property type="entry name" value="DNA polymerase III subunit gamma/tau"/>
    <property type="match status" value="1"/>
</dbReference>
<keyword evidence="15" id="KW-1185">Reference proteome</keyword>
<evidence type="ECO:0000256" key="8">
    <source>
        <dbReference type="ARBA" id="ARBA00022840"/>
    </source>
</evidence>
<dbReference type="InterPro" id="IPR022754">
    <property type="entry name" value="DNA_pol_III_gamma-3"/>
</dbReference>
<dbReference type="PANTHER" id="PTHR11669">
    <property type="entry name" value="REPLICATION FACTOR C / DNA POLYMERASE III GAMMA-TAU SUBUNIT"/>
    <property type="match status" value="1"/>
</dbReference>